<dbReference type="PROSITE" id="PS00061">
    <property type="entry name" value="ADH_SHORT"/>
    <property type="match status" value="1"/>
</dbReference>
<evidence type="ECO:0000256" key="2">
    <source>
        <dbReference type="ARBA" id="ARBA00023002"/>
    </source>
</evidence>
<dbReference type="PANTHER" id="PTHR44196">
    <property type="entry name" value="DEHYDROGENASE/REDUCTASE SDR FAMILY MEMBER 7B"/>
    <property type="match status" value="1"/>
</dbReference>
<protein>
    <submittedName>
        <fullName evidence="4">SDR family oxidoreductase</fullName>
    </submittedName>
</protein>
<sequence>MTTSGNTVLITGGSSGIGLALAKRFLYYKNTVIITGRDQTKLEQIKNEFPDMITFAGDLTDKNIIEQLVSFVEQKHPGLNILVNNAAVQYNYSFTDEPDLMYKIDYEISVNLVTPLKLTGLFLPLLLKNKNSAVVNISSGLFIAPKKSAPVYCATKSALHSFTKTLRYQLENTNTKVFEIIPALIDTPMTAGRGKSKISPEQLTDEFFRNFSSDKFESYIGKTKLLKLINRFSPKLAEKIMKKGL</sequence>
<dbReference type="InterPro" id="IPR002347">
    <property type="entry name" value="SDR_fam"/>
</dbReference>
<evidence type="ECO:0000313" key="5">
    <source>
        <dbReference type="Proteomes" id="UP001597511"/>
    </source>
</evidence>
<comment type="caution">
    <text evidence="4">The sequence shown here is derived from an EMBL/GenBank/DDBJ whole genome shotgun (WGS) entry which is preliminary data.</text>
</comment>
<dbReference type="InterPro" id="IPR020904">
    <property type="entry name" value="Sc_DH/Rdtase_CS"/>
</dbReference>
<evidence type="ECO:0000256" key="3">
    <source>
        <dbReference type="RuleBase" id="RU000363"/>
    </source>
</evidence>
<dbReference type="PRINTS" id="PR00081">
    <property type="entry name" value="GDHRDH"/>
</dbReference>
<dbReference type="Gene3D" id="3.40.50.720">
    <property type="entry name" value="NAD(P)-binding Rossmann-like Domain"/>
    <property type="match status" value="1"/>
</dbReference>
<dbReference type="RefSeq" id="WP_386094966.1">
    <property type="nucleotide sequence ID" value="NZ_JBHUOZ010000001.1"/>
</dbReference>
<reference evidence="5" key="1">
    <citation type="journal article" date="2019" name="Int. J. Syst. Evol. Microbiol.">
        <title>The Global Catalogue of Microorganisms (GCM) 10K type strain sequencing project: providing services to taxonomists for standard genome sequencing and annotation.</title>
        <authorList>
            <consortium name="The Broad Institute Genomics Platform"/>
            <consortium name="The Broad Institute Genome Sequencing Center for Infectious Disease"/>
            <person name="Wu L."/>
            <person name="Ma J."/>
        </authorList>
    </citation>
    <scope>NUCLEOTIDE SEQUENCE [LARGE SCALE GENOMIC DNA]</scope>
    <source>
        <strain evidence="5">KCTC 23299</strain>
    </source>
</reference>
<dbReference type="EMBL" id="JBHUOZ010000001">
    <property type="protein sequence ID" value="MFD2918606.1"/>
    <property type="molecule type" value="Genomic_DNA"/>
</dbReference>
<evidence type="ECO:0000313" key="4">
    <source>
        <dbReference type="EMBL" id="MFD2918606.1"/>
    </source>
</evidence>
<evidence type="ECO:0000256" key="1">
    <source>
        <dbReference type="ARBA" id="ARBA00006484"/>
    </source>
</evidence>
<dbReference type="PRINTS" id="PR00080">
    <property type="entry name" value="SDRFAMILY"/>
</dbReference>
<dbReference type="SUPFAM" id="SSF51735">
    <property type="entry name" value="NAD(P)-binding Rossmann-fold domains"/>
    <property type="match status" value="1"/>
</dbReference>
<gene>
    <name evidence="4" type="ORF">ACFS6H_02720</name>
</gene>
<accession>A0ABW6A316</accession>
<keyword evidence="5" id="KW-1185">Reference proteome</keyword>
<keyword evidence="2" id="KW-0560">Oxidoreductase</keyword>
<organism evidence="4 5">
    <name type="scientific">Terrimonas rubra</name>
    <dbReference type="NCBI Taxonomy" id="1035890"/>
    <lineage>
        <taxon>Bacteria</taxon>
        <taxon>Pseudomonadati</taxon>
        <taxon>Bacteroidota</taxon>
        <taxon>Chitinophagia</taxon>
        <taxon>Chitinophagales</taxon>
        <taxon>Chitinophagaceae</taxon>
        <taxon>Terrimonas</taxon>
    </lineage>
</organism>
<dbReference type="InterPro" id="IPR036291">
    <property type="entry name" value="NAD(P)-bd_dom_sf"/>
</dbReference>
<dbReference type="Proteomes" id="UP001597511">
    <property type="component" value="Unassembled WGS sequence"/>
</dbReference>
<name>A0ABW6A316_9BACT</name>
<dbReference type="Pfam" id="PF00106">
    <property type="entry name" value="adh_short"/>
    <property type="match status" value="1"/>
</dbReference>
<proteinExistence type="inferred from homology"/>
<comment type="similarity">
    <text evidence="1 3">Belongs to the short-chain dehydrogenases/reductases (SDR) family.</text>
</comment>
<dbReference type="PANTHER" id="PTHR44196:SF1">
    <property type="entry name" value="DEHYDROGENASE_REDUCTASE SDR FAMILY MEMBER 7B"/>
    <property type="match status" value="1"/>
</dbReference>